<comment type="caution">
    <text evidence="1">The sequence shown here is derived from an EMBL/GenBank/DDBJ whole genome shotgun (WGS) entry which is preliminary data.</text>
</comment>
<organism evidence="1 2">
    <name type="scientific">Fusarium keratoplasticum</name>
    <dbReference type="NCBI Taxonomy" id="1328300"/>
    <lineage>
        <taxon>Eukaryota</taxon>
        <taxon>Fungi</taxon>
        <taxon>Dikarya</taxon>
        <taxon>Ascomycota</taxon>
        <taxon>Pezizomycotina</taxon>
        <taxon>Sordariomycetes</taxon>
        <taxon>Hypocreomycetidae</taxon>
        <taxon>Hypocreales</taxon>
        <taxon>Nectriaceae</taxon>
        <taxon>Fusarium</taxon>
        <taxon>Fusarium solani species complex</taxon>
    </lineage>
</organism>
<sequence>MGQPRVQRATATALACPGPVTSQDIYVDANSVPSSIPSSSPAFRGKLQELPVDQVHNKSLARSSPLYAQAPDSFLTKDVEGGTVKSRSSLSRGFRRRPQVDSDTFEPLDVVLEESTLLSIPKSAATVGSPSSLSQQSRRCQFLCQFHKHLLQSHIGPLRTRSLGLSRHTDVVWVVINDENHPLLNFKVEESPHQRYQDHLAGQFDWLLACPAPVGYASDHGSSDDGENETKVYGCNLLSRETLPNSSAIPSTDTFSLLATPLTLTECSSLGFDYSQLLDHQLNMSLVPPPLYESHQNPPLKVPEVVEVREQAVSPSLTLISERSSSYSNSSRNGSFSIPRIEDSLEELDKLEDELEAIDAVTQPRRIASPVNGSSSSKHLEPPSTSKKATISKRVSIAGMSATVRVKPSAKSAPALRRSTSLVFRDKKQDEAPEGAPKLRSQPSRGRLSISQSASLHAPIKSTKPPTVPNFELPGEAVARRLKEQREARRAQADSQKAYVPPPRPKSSKPPTKANFELPGEAFSRRKREEREARLKAQEEEERKKREFKARPVRTSITPASIPRETIASLARQGKLPQEDDGAKHENKTKRLSVTGSRAVPPSEAKPSHGRGRLSTATSREDLSRGTSTSGGSASGKRATLTAEEAHQLKLRGKEIFQRDNTSFQRDREREKREREAATRLAREQAAERSRIASREWAEKKKRKEQQALRDVLRDGSQDHYIA</sequence>
<protein>
    <submittedName>
        <fullName evidence="1">Uncharacterized protein</fullName>
    </submittedName>
</protein>
<dbReference type="EMBL" id="CM046503">
    <property type="protein sequence ID" value="KAI8683619.1"/>
    <property type="molecule type" value="Genomic_DNA"/>
</dbReference>
<name>A0ACC0RBN4_9HYPO</name>
<keyword evidence="2" id="KW-1185">Reference proteome</keyword>
<reference evidence="1" key="1">
    <citation type="submission" date="2022-06" db="EMBL/GenBank/DDBJ databases">
        <title>Fusarium solani species complex genomes reveal bases of compartmentalisation and animal pathogenesis.</title>
        <authorList>
            <person name="Tsai I.J."/>
        </authorList>
    </citation>
    <scope>NUCLEOTIDE SEQUENCE</scope>
    <source>
        <strain evidence="1">Fu6.1</strain>
    </source>
</reference>
<proteinExistence type="predicted"/>
<gene>
    <name evidence="1" type="ORF">NCS57_00026600</name>
</gene>
<evidence type="ECO:0000313" key="2">
    <source>
        <dbReference type="Proteomes" id="UP001065298"/>
    </source>
</evidence>
<accession>A0ACC0RBN4</accession>
<dbReference type="Proteomes" id="UP001065298">
    <property type="component" value="Chromosome 1"/>
</dbReference>
<evidence type="ECO:0000313" key="1">
    <source>
        <dbReference type="EMBL" id="KAI8683619.1"/>
    </source>
</evidence>